<evidence type="ECO:0000256" key="1">
    <source>
        <dbReference type="ARBA" id="ARBA00004442"/>
    </source>
</evidence>
<keyword evidence="4" id="KW-0675">Receptor</keyword>
<keyword evidence="2" id="KW-0472">Membrane</keyword>
<evidence type="ECO:0000313" key="4">
    <source>
        <dbReference type="EMBL" id="NMU26984.1"/>
    </source>
</evidence>
<feature type="non-terminal residue" evidence="4">
    <location>
        <position position="76"/>
    </location>
</feature>
<sequence>VAGGNGRSIDMGDSIALTLDYQSDALETIFGWNSMFVREEDNVFDGQPKKASYDVHNLYAQWVPSDIDGLSVTFGI</sequence>
<protein>
    <submittedName>
        <fullName evidence="4">TonB-dependent siderophore receptor</fullName>
    </submittedName>
</protein>
<accession>A0A7Y0S5Y5</accession>
<evidence type="ECO:0000313" key="5">
    <source>
        <dbReference type="Proteomes" id="UP000555836"/>
    </source>
</evidence>
<proteinExistence type="predicted"/>
<dbReference type="Gene3D" id="2.40.170.20">
    <property type="entry name" value="TonB-dependent receptor, beta-barrel domain"/>
    <property type="match status" value="1"/>
</dbReference>
<dbReference type="InterPro" id="IPR036942">
    <property type="entry name" value="Beta-barrel_TonB_sf"/>
</dbReference>
<organism evidence="4 5">
    <name type="scientific">Vibrio parahaemolyticus</name>
    <dbReference type="NCBI Taxonomy" id="670"/>
    <lineage>
        <taxon>Bacteria</taxon>
        <taxon>Pseudomonadati</taxon>
        <taxon>Pseudomonadota</taxon>
        <taxon>Gammaproteobacteria</taxon>
        <taxon>Vibrionales</taxon>
        <taxon>Vibrionaceae</taxon>
        <taxon>Vibrio</taxon>
    </lineage>
</organism>
<comment type="caution">
    <text evidence="4">The sequence shown here is derived from an EMBL/GenBank/DDBJ whole genome shotgun (WGS) entry which is preliminary data.</text>
</comment>
<evidence type="ECO:0000256" key="2">
    <source>
        <dbReference type="ARBA" id="ARBA00023136"/>
    </source>
</evidence>
<comment type="subcellular location">
    <subcellularLocation>
        <location evidence="1">Cell outer membrane</location>
    </subcellularLocation>
</comment>
<keyword evidence="3" id="KW-0998">Cell outer membrane</keyword>
<dbReference type="AlphaFoldDB" id="A0A7Y0S5Y5"/>
<gene>
    <name evidence="4" type="ORF">HKB21_15310</name>
</gene>
<dbReference type="EMBL" id="JABCLD010001668">
    <property type="protein sequence ID" value="NMU26984.1"/>
    <property type="molecule type" value="Genomic_DNA"/>
</dbReference>
<evidence type="ECO:0000256" key="3">
    <source>
        <dbReference type="ARBA" id="ARBA00023237"/>
    </source>
</evidence>
<reference evidence="4 5" key="1">
    <citation type="submission" date="2020-04" db="EMBL/GenBank/DDBJ databases">
        <title>Whole-genome sequencing of Vibrio spp. from China reveals different genetic environments of blaCTX-M-14 among diverse lineages.</title>
        <authorList>
            <person name="Zheng Z."/>
            <person name="Ye L."/>
            <person name="Chen S."/>
        </authorList>
    </citation>
    <scope>NUCLEOTIDE SEQUENCE [LARGE SCALE GENOMIC DNA]</scope>
    <source>
        <strain evidence="4 5">Vb0574</strain>
    </source>
</reference>
<dbReference type="GO" id="GO:0009279">
    <property type="term" value="C:cell outer membrane"/>
    <property type="evidence" value="ECO:0007669"/>
    <property type="project" value="UniProtKB-SubCell"/>
</dbReference>
<name>A0A7Y0S5Y5_VIBPH</name>
<dbReference type="Proteomes" id="UP000555836">
    <property type="component" value="Unassembled WGS sequence"/>
</dbReference>
<feature type="non-terminal residue" evidence="4">
    <location>
        <position position="1"/>
    </location>
</feature>